<proteinExistence type="predicted"/>
<dbReference type="EMBL" id="CP060634">
    <property type="protein sequence ID" value="QNM06327.1"/>
    <property type="molecule type" value="Genomic_DNA"/>
</dbReference>
<protein>
    <recommendedName>
        <fullName evidence="5">DUF4358 domain-containing protein</fullName>
    </recommendedName>
</protein>
<keyword evidence="4" id="KW-1185">Reference proteome</keyword>
<sequence length="173" mass="18494">MKRRFLSIAAVFILTAALTACGGDNKKPESTTEVNKTPETQTTAEQKSTTEAVSTSEESTTVSVPVSESNVSLSGLEQYLLDAGVLSGTRTETAAEMIGAVSGFKYTDAGAEIYEFDENSEDYKKMVETNTITLEDFGIALSPAAINGKFALIFSNEEEADQAIIDAFNSYGK</sequence>
<evidence type="ECO:0000256" key="2">
    <source>
        <dbReference type="SAM" id="SignalP"/>
    </source>
</evidence>
<feature type="signal peptide" evidence="2">
    <location>
        <begin position="1"/>
        <end position="22"/>
    </location>
</feature>
<dbReference type="AlphaFoldDB" id="A0A7G9G695"/>
<reference evidence="3 4" key="1">
    <citation type="submission" date="2020-08" db="EMBL/GenBank/DDBJ databases">
        <authorList>
            <person name="Liu C."/>
            <person name="Sun Q."/>
        </authorList>
    </citation>
    <scope>NUCLEOTIDE SEQUENCE [LARGE SCALE GENOMIC DNA]</scope>
    <source>
        <strain evidence="3 4">NSJ-38</strain>
    </source>
</reference>
<dbReference type="KEGG" id="qdo:H9Q78_04105"/>
<evidence type="ECO:0008006" key="5">
    <source>
        <dbReference type="Google" id="ProtNLM"/>
    </source>
</evidence>
<evidence type="ECO:0000313" key="3">
    <source>
        <dbReference type="EMBL" id="QNM06327.1"/>
    </source>
</evidence>
<dbReference type="PROSITE" id="PS51257">
    <property type="entry name" value="PROKAR_LIPOPROTEIN"/>
    <property type="match status" value="1"/>
</dbReference>
<feature type="compositionally biased region" description="Polar residues" evidence="1">
    <location>
        <begin position="31"/>
        <end position="47"/>
    </location>
</feature>
<dbReference type="RefSeq" id="WP_249303736.1">
    <property type="nucleotide sequence ID" value="NZ_CP060634.1"/>
</dbReference>
<accession>A0A7G9G695</accession>
<organism evidence="3 4">
    <name type="scientific">Qiania dongpingensis</name>
    <dbReference type="NCBI Taxonomy" id="2763669"/>
    <lineage>
        <taxon>Bacteria</taxon>
        <taxon>Bacillati</taxon>
        <taxon>Bacillota</taxon>
        <taxon>Clostridia</taxon>
        <taxon>Lachnospirales</taxon>
        <taxon>Lachnospiraceae</taxon>
        <taxon>Qiania</taxon>
    </lineage>
</organism>
<gene>
    <name evidence="3" type="ORF">H9Q78_04105</name>
</gene>
<evidence type="ECO:0000256" key="1">
    <source>
        <dbReference type="SAM" id="MobiDB-lite"/>
    </source>
</evidence>
<name>A0A7G9G695_9FIRM</name>
<evidence type="ECO:0000313" key="4">
    <source>
        <dbReference type="Proteomes" id="UP000515823"/>
    </source>
</evidence>
<feature type="region of interest" description="Disordered" evidence="1">
    <location>
        <begin position="24"/>
        <end position="67"/>
    </location>
</feature>
<dbReference type="Proteomes" id="UP000515823">
    <property type="component" value="Chromosome"/>
</dbReference>
<keyword evidence="2" id="KW-0732">Signal</keyword>
<feature type="chain" id="PRO_5028916776" description="DUF4358 domain-containing protein" evidence="2">
    <location>
        <begin position="23"/>
        <end position="173"/>
    </location>
</feature>
<feature type="compositionally biased region" description="Low complexity" evidence="1">
    <location>
        <begin position="49"/>
        <end position="67"/>
    </location>
</feature>